<organism evidence="8 9">
    <name type="scientific">Porites evermanni</name>
    <dbReference type="NCBI Taxonomy" id="104178"/>
    <lineage>
        <taxon>Eukaryota</taxon>
        <taxon>Metazoa</taxon>
        <taxon>Cnidaria</taxon>
        <taxon>Anthozoa</taxon>
        <taxon>Hexacorallia</taxon>
        <taxon>Scleractinia</taxon>
        <taxon>Fungiina</taxon>
        <taxon>Poritidae</taxon>
        <taxon>Porites</taxon>
    </lineage>
</organism>
<dbReference type="EMBL" id="CALNXI010000586">
    <property type="protein sequence ID" value="CAH3029673.1"/>
    <property type="molecule type" value="Genomic_DNA"/>
</dbReference>
<dbReference type="CDD" id="cd00637">
    <property type="entry name" value="7tm_classA_rhodopsin-like"/>
    <property type="match status" value="1"/>
</dbReference>
<comment type="subcellular location">
    <subcellularLocation>
        <location evidence="1">Membrane</location>
    </subcellularLocation>
</comment>
<feature type="domain" description="G-protein coupled receptors family 1 profile" evidence="7">
    <location>
        <begin position="39"/>
        <end position="301"/>
    </location>
</feature>
<evidence type="ECO:0000256" key="2">
    <source>
        <dbReference type="ARBA" id="ARBA00022692"/>
    </source>
</evidence>
<feature type="transmembrane region" description="Helical" evidence="6">
    <location>
        <begin position="187"/>
        <end position="209"/>
    </location>
</feature>
<evidence type="ECO:0000313" key="8">
    <source>
        <dbReference type="EMBL" id="CAH3029673.1"/>
    </source>
</evidence>
<dbReference type="PANTHER" id="PTHR15177">
    <property type="entry name" value="G-PROTEIN COUPLED RECEPTOR 143"/>
    <property type="match status" value="1"/>
</dbReference>
<sequence>MAFLRGSSIYCIKKEEIDISRRITFSSICISTATISSFGAIVQLVNWSKRMRLSDRESRRVPSPTPHIVFSLALADLFTCVGAISMSILLLTLMLPSETPLKPFSESYVDFALPIESFTMFSYICSYLWTLFYSIDICLQVHNSATRFNSAAYHLMSWPLAAWLVICVEVAVYLTDPINCSHGNIALLHYAVCFVPLFLVMVSLPFIYWKAYRKVSQNMKRSGYFTDTQRKAQKSVRRRFFLIVFVFALCWMPNFLDGFHDVYDYFKYNGNLDQKPQRHYPLWLVEASINPLQGFLNCLVYGQHRPFTACCTHIFGQCRQENYSHCPPDDLEERNKTLTINSLSGSVKIPVSEISRLLTGGSERGTPPIRTPPVQSPGKPFTARLLGESRYSS</sequence>
<dbReference type="PRINTS" id="PR00965">
    <property type="entry name" value="OCULARALBNSM"/>
</dbReference>
<feature type="transmembrane region" description="Helical" evidence="6">
    <location>
        <begin position="151"/>
        <end position="175"/>
    </location>
</feature>
<evidence type="ECO:0000259" key="7">
    <source>
        <dbReference type="PROSITE" id="PS50262"/>
    </source>
</evidence>
<feature type="transmembrane region" description="Helical" evidence="6">
    <location>
        <begin position="115"/>
        <end position="139"/>
    </location>
</feature>
<protein>
    <recommendedName>
        <fullName evidence="7">G-protein coupled receptors family 1 profile domain-containing protein</fullName>
    </recommendedName>
</protein>
<dbReference type="Gene3D" id="1.20.1070.10">
    <property type="entry name" value="Rhodopsin 7-helix transmembrane proteins"/>
    <property type="match status" value="1"/>
</dbReference>
<dbReference type="InterPro" id="IPR001414">
    <property type="entry name" value="GPR143"/>
</dbReference>
<evidence type="ECO:0000313" key="9">
    <source>
        <dbReference type="Proteomes" id="UP001159427"/>
    </source>
</evidence>
<dbReference type="Pfam" id="PF02101">
    <property type="entry name" value="Ocular_alb"/>
    <property type="match status" value="1"/>
</dbReference>
<dbReference type="Proteomes" id="UP001159427">
    <property type="component" value="Unassembled WGS sequence"/>
</dbReference>
<feature type="transmembrane region" description="Helical" evidence="6">
    <location>
        <begin position="68"/>
        <end position="95"/>
    </location>
</feature>
<evidence type="ECO:0000256" key="5">
    <source>
        <dbReference type="SAM" id="MobiDB-lite"/>
    </source>
</evidence>
<keyword evidence="9" id="KW-1185">Reference proteome</keyword>
<feature type="region of interest" description="Disordered" evidence="5">
    <location>
        <begin position="359"/>
        <end position="393"/>
    </location>
</feature>
<reference evidence="8 9" key="1">
    <citation type="submission" date="2022-05" db="EMBL/GenBank/DDBJ databases">
        <authorList>
            <consortium name="Genoscope - CEA"/>
            <person name="William W."/>
        </authorList>
    </citation>
    <scope>NUCLEOTIDE SEQUENCE [LARGE SCALE GENOMIC DNA]</scope>
</reference>
<keyword evidence="2 6" id="KW-0812">Transmembrane</keyword>
<keyword evidence="4 6" id="KW-0472">Membrane</keyword>
<dbReference type="PANTHER" id="PTHR15177:SF2">
    <property type="entry name" value="G-PROTEIN COUPLED RECEPTOR 143"/>
    <property type="match status" value="1"/>
</dbReference>
<evidence type="ECO:0000256" key="6">
    <source>
        <dbReference type="SAM" id="Phobius"/>
    </source>
</evidence>
<evidence type="ECO:0000256" key="3">
    <source>
        <dbReference type="ARBA" id="ARBA00022989"/>
    </source>
</evidence>
<name>A0ABN8MIY7_9CNID</name>
<dbReference type="SUPFAM" id="SSF81321">
    <property type="entry name" value="Family A G protein-coupled receptor-like"/>
    <property type="match status" value="1"/>
</dbReference>
<feature type="transmembrane region" description="Helical" evidence="6">
    <location>
        <begin position="23"/>
        <end position="47"/>
    </location>
</feature>
<evidence type="ECO:0000256" key="4">
    <source>
        <dbReference type="ARBA" id="ARBA00023136"/>
    </source>
</evidence>
<feature type="transmembrane region" description="Helical" evidence="6">
    <location>
        <begin position="240"/>
        <end position="256"/>
    </location>
</feature>
<comment type="caution">
    <text evidence="8">The sequence shown here is derived from an EMBL/GenBank/DDBJ whole genome shotgun (WGS) entry which is preliminary data.</text>
</comment>
<accession>A0ABN8MIY7</accession>
<evidence type="ECO:0000256" key="1">
    <source>
        <dbReference type="ARBA" id="ARBA00004370"/>
    </source>
</evidence>
<keyword evidence="3 6" id="KW-1133">Transmembrane helix</keyword>
<dbReference type="PROSITE" id="PS50262">
    <property type="entry name" value="G_PROTEIN_RECEP_F1_2"/>
    <property type="match status" value="1"/>
</dbReference>
<gene>
    <name evidence="8" type="ORF">PEVE_00036548</name>
</gene>
<dbReference type="InterPro" id="IPR017452">
    <property type="entry name" value="GPCR_Rhodpsn_7TM"/>
</dbReference>
<proteinExistence type="predicted"/>